<evidence type="ECO:0000256" key="5">
    <source>
        <dbReference type="ARBA" id="ARBA00022527"/>
    </source>
</evidence>
<feature type="binding site" evidence="15">
    <location>
        <position position="48"/>
    </location>
    <ligand>
        <name>ATP</name>
        <dbReference type="ChEBI" id="CHEBI:30616"/>
    </ligand>
</feature>
<dbReference type="Pfam" id="PF18409">
    <property type="entry name" value="Plk4_PB2"/>
    <property type="match status" value="1"/>
</dbReference>
<dbReference type="Gene3D" id="1.10.510.10">
    <property type="entry name" value="Transferase(Phosphotransferase) domain 1"/>
    <property type="match status" value="1"/>
</dbReference>
<evidence type="ECO:0000256" key="6">
    <source>
        <dbReference type="ARBA" id="ARBA00022679"/>
    </source>
</evidence>
<dbReference type="PROSITE" id="PS00109">
    <property type="entry name" value="PROTEIN_KINASE_TYR"/>
    <property type="match status" value="1"/>
</dbReference>
<evidence type="ECO:0000256" key="4">
    <source>
        <dbReference type="ARBA" id="ARBA00022490"/>
    </source>
</evidence>
<dbReference type="PROSITE" id="PS00107">
    <property type="entry name" value="PROTEIN_KINASE_ATP"/>
    <property type="match status" value="1"/>
</dbReference>
<dbReference type="InterPro" id="IPR000959">
    <property type="entry name" value="POLO_box_dom"/>
</dbReference>
<dbReference type="GO" id="GO:0005524">
    <property type="term" value="F:ATP binding"/>
    <property type="evidence" value="ECO:0007669"/>
    <property type="project" value="UniProtKB-UniRule"/>
</dbReference>
<evidence type="ECO:0000256" key="1">
    <source>
        <dbReference type="ARBA" id="ARBA00004114"/>
    </source>
</evidence>
<dbReference type="Gene3D" id="3.30.1120.130">
    <property type="match status" value="1"/>
</dbReference>
<dbReference type="PROSITE" id="PS51985">
    <property type="entry name" value="CPB2"/>
    <property type="match status" value="1"/>
</dbReference>
<dbReference type="AlphaFoldDB" id="D2XBL6"/>
<dbReference type="CDD" id="cd13116">
    <property type="entry name" value="POLO_box_Plk4_3"/>
    <property type="match status" value="1"/>
</dbReference>
<proteinExistence type="evidence at transcript level"/>
<dbReference type="CDD" id="cd13114">
    <property type="entry name" value="POLO_box_Plk4_1"/>
    <property type="match status" value="1"/>
</dbReference>
<dbReference type="InterPro" id="IPR033696">
    <property type="entry name" value="POLO_box_Plk4_C"/>
</dbReference>
<feature type="domain" description="Protein kinase" evidence="16">
    <location>
        <begin position="19"/>
        <end position="270"/>
    </location>
</feature>
<dbReference type="Gene3D" id="2.40.50.930">
    <property type="match status" value="1"/>
</dbReference>
<dbReference type="PANTHER" id="PTHR24345:SF91">
    <property type="entry name" value="SERINE_THREONINE-PROTEIN KINASE PLK4"/>
    <property type="match status" value="1"/>
</dbReference>
<keyword evidence="9 15" id="KW-0067">ATP-binding</keyword>
<dbReference type="InterPro" id="IPR008266">
    <property type="entry name" value="Tyr_kinase_AS"/>
</dbReference>
<keyword evidence="11" id="KW-0206">Cytoskeleton</keyword>
<evidence type="ECO:0000313" key="20">
    <source>
        <dbReference type="EMBL" id="ADB12549.1"/>
    </source>
</evidence>
<dbReference type="InterPro" id="IPR046437">
    <property type="entry name" value="Ser_Thr-PK_POLO_box_1_sf"/>
</dbReference>
<evidence type="ECO:0000259" key="19">
    <source>
        <dbReference type="PROSITE" id="PS51985"/>
    </source>
</evidence>
<dbReference type="InterPro" id="IPR047108">
    <property type="entry name" value="Plk4-like_POLO_box_2_sf"/>
</dbReference>
<dbReference type="InterPro" id="IPR033699">
    <property type="entry name" value="POLO_box_Plk4_1"/>
</dbReference>
<evidence type="ECO:0000256" key="14">
    <source>
        <dbReference type="ARBA" id="ARBA00048347"/>
    </source>
</evidence>
<dbReference type="EMBL" id="GU084154">
    <property type="protein sequence ID" value="ADB12549.1"/>
    <property type="molecule type" value="mRNA"/>
</dbReference>
<organism evidence="20">
    <name type="scientific">Schistosoma mansoni</name>
    <name type="common">Blood fluke</name>
    <dbReference type="NCBI Taxonomy" id="6183"/>
    <lineage>
        <taxon>Eukaryota</taxon>
        <taxon>Metazoa</taxon>
        <taxon>Spiralia</taxon>
        <taxon>Lophotrochozoa</taxon>
        <taxon>Platyhelminthes</taxon>
        <taxon>Trematoda</taxon>
        <taxon>Digenea</taxon>
        <taxon>Strigeidida</taxon>
        <taxon>Schistosomatoidea</taxon>
        <taxon>Schistosomatidae</taxon>
        <taxon>Schistosoma</taxon>
    </lineage>
</organism>
<dbReference type="CDD" id="cd13115">
    <property type="entry name" value="POLO_box_Plk4_2"/>
    <property type="match status" value="1"/>
</dbReference>
<keyword evidence="8" id="KW-0418">Kinase</keyword>
<protein>
    <recommendedName>
        <fullName evidence="3">Serine/threonine-protein kinase PLK4</fullName>
        <ecNumber evidence="2">2.7.11.21</ecNumber>
    </recommendedName>
    <alternativeName>
        <fullName evidence="12">Polo-like kinase 4</fullName>
    </alternativeName>
</protein>
<evidence type="ECO:0000256" key="11">
    <source>
        <dbReference type="ARBA" id="ARBA00023212"/>
    </source>
</evidence>
<evidence type="ECO:0000256" key="7">
    <source>
        <dbReference type="ARBA" id="ARBA00022741"/>
    </source>
</evidence>
<dbReference type="FunFam" id="3.30.200.20:FF:000042">
    <property type="entry name" value="Aurora kinase A"/>
    <property type="match status" value="1"/>
</dbReference>
<feature type="domain" description="Cryptic POLO box 1 (CPB1)" evidence="18">
    <location>
        <begin position="470"/>
        <end position="618"/>
    </location>
</feature>
<comment type="catalytic activity">
    <reaction evidence="13">
        <text>L-threonyl-[protein] + ATP = O-phospho-L-threonyl-[protein] + ADP + H(+)</text>
        <dbReference type="Rhea" id="RHEA:46608"/>
        <dbReference type="Rhea" id="RHEA-COMP:11060"/>
        <dbReference type="Rhea" id="RHEA-COMP:11605"/>
        <dbReference type="ChEBI" id="CHEBI:15378"/>
        <dbReference type="ChEBI" id="CHEBI:30013"/>
        <dbReference type="ChEBI" id="CHEBI:30616"/>
        <dbReference type="ChEBI" id="CHEBI:61977"/>
        <dbReference type="ChEBI" id="CHEBI:456216"/>
        <dbReference type="EC" id="2.7.11.21"/>
    </reaction>
</comment>
<dbReference type="InterPro" id="IPR011009">
    <property type="entry name" value="Kinase-like_dom_sf"/>
</dbReference>
<name>D2XBL6_SCHMA</name>
<evidence type="ECO:0000259" key="16">
    <source>
        <dbReference type="PROSITE" id="PS50011"/>
    </source>
</evidence>
<dbReference type="Pfam" id="PF18190">
    <property type="entry name" value="Plk4_PB1"/>
    <property type="match status" value="2"/>
</dbReference>
<dbReference type="InterPro" id="IPR017441">
    <property type="entry name" value="Protein_kinase_ATP_BS"/>
</dbReference>
<sequence>MDVDYPETSFTVSKFHTDFQVFELLGRGGFAQAYRAKSTITGQEVAIKMIDKKGMLQHRLANRVRREVEIHSRLKHPSILELYTCFEDENYVYLVLEICHNGELQTYIRQNGPVTEDTARHYLKQLISGLLYLHSHNIIHRDLTLANLLLTKDMKVKIADFGLATKIEPGEDHKTMCGTPNYISPEVASHNQQGLETDVWSLGCMFYTLIVGHPPFDTREVRSTLNRVLAVDYELPSTLSAEAADLINSLLRREPQERLKLKAIIQHPFMLKKSRPQRHMKTSNDSGIDSIYRTPLGYLSNSLKSHHLRKVKCNESNTHPCNTPISIAISDTQCDTSIPYFLASAQPLSHAVTSWDPSINVHADVQRPTEQLNTNPNIRQTCYSDGAFEQSRSVFSQVSDSEIKKSLLSHRNQLVNSTVTRAHNNLSGPSLFSPSHPTATEVIKTQHADGVKGNTNISKSELSSNSISKPFLTHPLPLNTFRLKPMRTYTRLAVINILQDESVCLEFLGGSAKTRQNQTSVIKGSQNLRVVEVMGINNTGQNILIYRPNMGKGVPLNVQGLGDSSQTNLANSETMNFGSPPPASPGDPLEFYTLNTLPQKYWRKYQFISKSVQMVRAHTPKVTLYTDKVKCMLMENGPSGDFVTEFHNDGTRVLCTSDGSLRISQTTEQNNSLKVKENITPTTITLDSNRSLSTLSPEIRKLIDYVYACRDHCRKIEQLLARMDSEENDTSVLSCSSFPVILGHRPKIGFNLVTSSQNHPKPTSVTNMITNELGDQVSLSSQLYNLISDCLKEKYKNPLSENQAKHDRLPTNAVFVPNVGWASQFSDDRLQVQFNDGAKLLLVYNRTLVYAIHYSAPPETDQELPKEYVYNTSDPLPEHIYRRLEVMPTVIKQLRTVANKIIS</sequence>
<comment type="subcellular location">
    <subcellularLocation>
        <location evidence="1">Cytoplasm</location>
        <location evidence="1">Cytoskeleton</location>
        <location evidence="1">Microtubule organizing center</location>
        <location evidence="1">Centrosome</location>
        <location evidence="1">Centriole</location>
    </subcellularLocation>
</comment>
<keyword evidence="5" id="KW-0723">Serine/threonine-protein kinase</keyword>
<evidence type="ECO:0000256" key="15">
    <source>
        <dbReference type="PROSITE-ProRule" id="PRU10141"/>
    </source>
</evidence>
<evidence type="ECO:0000256" key="13">
    <source>
        <dbReference type="ARBA" id="ARBA00047802"/>
    </source>
</evidence>
<keyword evidence="10" id="KW-0832">Ubl conjugation</keyword>
<keyword evidence="7 15" id="KW-0547">Nucleotide-binding</keyword>
<keyword evidence="4" id="KW-0963">Cytoplasm</keyword>
<dbReference type="SUPFAM" id="SSF82615">
    <property type="entry name" value="Polo-box domain"/>
    <property type="match status" value="1"/>
</dbReference>
<accession>D2XBL6</accession>
<feature type="domain" description="POLO box" evidence="17">
    <location>
        <begin position="809"/>
        <end position="896"/>
    </location>
</feature>
<dbReference type="FunFam" id="1.10.510.10:FF:000576">
    <property type="entry name" value="Serine/threonine-protein kinase PLK4"/>
    <property type="match status" value="1"/>
</dbReference>
<dbReference type="GO" id="GO:0004674">
    <property type="term" value="F:protein serine/threonine kinase activity"/>
    <property type="evidence" value="ECO:0007669"/>
    <property type="project" value="UniProtKB-KW"/>
</dbReference>
<dbReference type="PROSITE" id="PS50011">
    <property type="entry name" value="PROTEIN_KINASE_DOM"/>
    <property type="match status" value="1"/>
</dbReference>
<evidence type="ECO:0000256" key="8">
    <source>
        <dbReference type="ARBA" id="ARBA00022777"/>
    </source>
</evidence>
<evidence type="ECO:0000256" key="12">
    <source>
        <dbReference type="ARBA" id="ARBA00030332"/>
    </source>
</evidence>
<dbReference type="ExpressionAtlas" id="D2XBL6">
    <property type="expression patterns" value="baseline"/>
</dbReference>
<dbReference type="GO" id="GO:0005814">
    <property type="term" value="C:centriole"/>
    <property type="evidence" value="ECO:0007669"/>
    <property type="project" value="UniProtKB-SubCell"/>
</dbReference>
<evidence type="ECO:0000259" key="17">
    <source>
        <dbReference type="PROSITE" id="PS50078"/>
    </source>
</evidence>
<evidence type="ECO:0000256" key="2">
    <source>
        <dbReference type="ARBA" id="ARBA00012424"/>
    </source>
</evidence>
<dbReference type="InterPro" id="IPR000719">
    <property type="entry name" value="Prot_kinase_dom"/>
</dbReference>
<dbReference type="PANTHER" id="PTHR24345">
    <property type="entry name" value="SERINE/THREONINE-PROTEIN KINASE PLK"/>
    <property type="match status" value="1"/>
</dbReference>
<evidence type="ECO:0000259" key="18">
    <source>
        <dbReference type="PROSITE" id="PS51984"/>
    </source>
</evidence>
<dbReference type="EC" id="2.7.11.21" evidence="2"/>
<evidence type="ECO:0000256" key="9">
    <source>
        <dbReference type="ARBA" id="ARBA00022840"/>
    </source>
</evidence>
<dbReference type="GO" id="GO:0005634">
    <property type="term" value="C:nucleus"/>
    <property type="evidence" value="ECO:0007669"/>
    <property type="project" value="TreeGrafter"/>
</dbReference>
<evidence type="ECO:0000256" key="10">
    <source>
        <dbReference type="ARBA" id="ARBA00022843"/>
    </source>
</evidence>
<dbReference type="InterPro" id="IPR033698">
    <property type="entry name" value="POLO_box_Plk4_2"/>
</dbReference>
<dbReference type="Gene3D" id="3.30.1120.120">
    <property type="match status" value="1"/>
</dbReference>
<keyword evidence="6" id="KW-0808">Transferase</keyword>
<feature type="domain" description="Cryptic POLO box 2 (CPB2)" evidence="19">
    <location>
        <begin position="619"/>
        <end position="752"/>
    </location>
</feature>
<evidence type="ECO:0000256" key="3">
    <source>
        <dbReference type="ARBA" id="ARBA00020245"/>
    </source>
</evidence>
<dbReference type="PROSITE" id="PS50078">
    <property type="entry name" value="POLO_BOX"/>
    <property type="match status" value="1"/>
</dbReference>
<dbReference type="Pfam" id="PF00069">
    <property type="entry name" value="Pkinase"/>
    <property type="match status" value="1"/>
</dbReference>
<dbReference type="PROSITE" id="PS51984">
    <property type="entry name" value="CPB1"/>
    <property type="match status" value="1"/>
</dbReference>
<comment type="catalytic activity">
    <reaction evidence="14">
        <text>L-seryl-[protein] + ATP = O-phospho-L-seryl-[protein] + ADP + H(+)</text>
        <dbReference type="Rhea" id="RHEA:17989"/>
        <dbReference type="Rhea" id="RHEA-COMP:9863"/>
        <dbReference type="Rhea" id="RHEA-COMP:11604"/>
        <dbReference type="ChEBI" id="CHEBI:15378"/>
        <dbReference type="ChEBI" id="CHEBI:29999"/>
        <dbReference type="ChEBI" id="CHEBI:30616"/>
        <dbReference type="ChEBI" id="CHEBI:83421"/>
        <dbReference type="ChEBI" id="CHEBI:456216"/>
        <dbReference type="EC" id="2.7.11.21"/>
    </reaction>
</comment>
<reference evidence="20" key="1">
    <citation type="journal article" date="2010" name="Int. J. Parasitol.">
        <title>Schistosoma mansoni Polo-like kinase 1: A mitotic kinase with key functions in parasite reproduction.</title>
        <authorList>
            <person name="Long T."/>
            <person name="Cailliau K."/>
            <person name="Beckmann S."/>
            <person name="Browaeys E."/>
            <person name="Trolet J."/>
            <person name="Grevelding C.G."/>
            <person name="Dissous C."/>
        </authorList>
    </citation>
    <scope>NUCLEOTIDE SEQUENCE</scope>
</reference>
<dbReference type="SUPFAM" id="SSF56112">
    <property type="entry name" value="Protein kinase-like (PK-like)"/>
    <property type="match status" value="1"/>
</dbReference>